<feature type="region of interest" description="Disordered" evidence="1">
    <location>
        <begin position="1"/>
        <end position="64"/>
    </location>
</feature>
<feature type="compositionally biased region" description="Basic and acidic residues" evidence="1">
    <location>
        <begin position="37"/>
        <end position="64"/>
    </location>
</feature>
<evidence type="ECO:0000256" key="1">
    <source>
        <dbReference type="SAM" id="MobiDB-lite"/>
    </source>
</evidence>
<gene>
    <name evidence="2" type="ORF">SLI_7257</name>
</gene>
<protein>
    <submittedName>
        <fullName evidence="2">Uncharacterized protein</fullName>
    </submittedName>
</protein>
<feature type="region of interest" description="Disordered" evidence="1">
    <location>
        <begin position="76"/>
        <end position="210"/>
    </location>
</feature>
<accession>A0A7U9DXG9</accession>
<sequence length="210" mass="23369">MGHAQGREEPREGSDDTPPDGGEQHLGHGGNGPRSRGCAEKRTCRSHQDEQIREPKGNWHRRPIEGRTRVLKALYHGAQPRHVLKVTGGLGGRHGTSEPIRPVMRRRWSGHWVTSSYSRSRPPSIGSRRPRPPRFSTGAPRRRPGSGGRRASSGRRERRNCPSPREACEATARTRSSTYSRNRNARWRRRDGSSVRAAGSSWPVGTGTPS</sequence>
<organism evidence="2 3">
    <name type="scientific">Streptomyces lividans 1326</name>
    <dbReference type="NCBI Taxonomy" id="1200984"/>
    <lineage>
        <taxon>Bacteria</taxon>
        <taxon>Bacillati</taxon>
        <taxon>Actinomycetota</taxon>
        <taxon>Actinomycetes</taxon>
        <taxon>Kitasatosporales</taxon>
        <taxon>Streptomycetaceae</taxon>
        <taxon>Streptomyces</taxon>
    </lineage>
</organism>
<feature type="compositionally biased region" description="Low complexity" evidence="1">
    <location>
        <begin position="115"/>
        <end position="127"/>
    </location>
</feature>
<name>A0A7U9DXG9_STRLI</name>
<reference evidence="3" key="1">
    <citation type="journal article" date="2013" name="Genome Biol. Evol.">
        <title>The genome sequence of Streptomyces lividans 66 reveals a novel tRNA-dependent peptide biosynthetic system within a metal-related genomic island.</title>
        <authorList>
            <person name="Cruz-Morales P."/>
            <person name="Vijgenboom E."/>
            <person name="Iruegas-Bocardo F."/>
            <person name="Girard G."/>
            <person name="Yanez-Guerra L.A."/>
            <person name="Ramos-Aboites H.E."/>
            <person name="Pernodet J.L."/>
            <person name="Anne J."/>
            <person name="van Wezel G.P."/>
            <person name="Barona-Gomez F."/>
        </authorList>
    </citation>
    <scope>NUCLEOTIDE SEQUENCE [LARGE SCALE GENOMIC DNA]</scope>
    <source>
        <strain evidence="3">1326</strain>
    </source>
</reference>
<feature type="compositionally biased region" description="Low complexity" evidence="1">
    <location>
        <begin position="170"/>
        <end position="182"/>
    </location>
</feature>
<proteinExistence type="predicted"/>
<evidence type="ECO:0000313" key="2">
    <source>
        <dbReference type="EMBL" id="EOY51961.1"/>
    </source>
</evidence>
<dbReference type="Proteomes" id="UP000014062">
    <property type="component" value="Chromosome"/>
</dbReference>
<dbReference type="AlphaFoldDB" id="A0A7U9DXG9"/>
<evidence type="ECO:0000313" key="3">
    <source>
        <dbReference type="Proteomes" id="UP000014062"/>
    </source>
</evidence>
<feature type="compositionally biased region" description="Basic and acidic residues" evidence="1">
    <location>
        <begin position="1"/>
        <end position="14"/>
    </location>
</feature>
<dbReference type="EMBL" id="CM001889">
    <property type="protein sequence ID" value="EOY51961.1"/>
    <property type="molecule type" value="Genomic_DNA"/>
</dbReference>